<dbReference type="GO" id="GO:0055085">
    <property type="term" value="P:transmembrane transport"/>
    <property type="evidence" value="ECO:0007669"/>
    <property type="project" value="InterPro"/>
</dbReference>
<name>A0A329MTI3_9BACL</name>
<dbReference type="InterPro" id="IPR000515">
    <property type="entry name" value="MetI-like"/>
</dbReference>
<dbReference type="Pfam" id="PF00528">
    <property type="entry name" value="BPD_transp_1"/>
    <property type="match status" value="1"/>
</dbReference>
<evidence type="ECO:0000259" key="8">
    <source>
        <dbReference type="PROSITE" id="PS50928"/>
    </source>
</evidence>
<dbReference type="CDD" id="cd06261">
    <property type="entry name" value="TM_PBP2"/>
    <property type="match status" value="1"/>
</dbReference>
<dbReference type="RefSeq" id="WP_113029021.1">
    <property type="nucleotide sequence ID" value="NZ_QMFB01000001.1"/>
</dbReference>
<evidence type="ECO:0000256" key="5">
    <source>
        <dbReference type="ARBA" id="ARBA00022989"/>
    </source>
</evidence>
<dbReference type="PROSITE" id="PS50928">
    <property type="entry name" value="ABC_TM1"/>
    <property type="match status" value="1"/>
</dbReference>
<dbReference type="Gene3D" id="1.10.3720.10">
    <property type="entry name" value="MetI-like"/>
    <property type="match status" value="1"/>
</dbReference>
<reference evidence="9 10" key="1">
    <citation type="journal article" date="2009" name="Int. J. Syst. Evol. Microbiol.">
        <title>Paenibacillus contaminans sp. nov., isolated from a contaminated laboratory plate.</title>
        <authorList>
            <person name="Chou J.H."/>
            <person name="Lee J.H."/>
            <person name="Lin M.C."/>
            <person name="Chang P.S."/>
            <person name="Arun A.B."/>
            <person name="Young C.C."/>
            <person name="Chen W.M."/>
        </authorList>
    </citation>
    <scope>NUCLEOTIDE SEQUENCE [LARGE SCALE GENOMIC DNA]</scope>
    <source>
        <strain evidence="9 10">CKOBP-6</strain>
    </source>
</reference>
<organism evidence="9 10">
    <name type="scientific">Paenibacillus contaminans</name>
    <dbReference type="NCBI Taxonomy" id="450362"/>
    <lineage>
        <taxon>Bacteria</taxon>
        <taxon>Bacillati</taxon>
        <taxon>Bacillota</taxon>
        <taxon>Bacilli</taxon>
        <taxon>Bacillales</taxon>
        <taxon>Paenibacillaceae</taxon>
        <taxon>Paenibacillus</taxon>
    </lineage>
</organism>
<evidence type="ECO:0000256" key="2">
    <source>
        <dbReference type="ARBA" id="ARBA00022448"/>
    </source>
</evidence>
<comment type="similarity">
    <text evidence="7">Belongs to the binding-protein-dependent transport system permease family.</text>
</comment>
<keyword evidence="5 7" id="KW-1133">Transmembrane helix</keyword>
<evidence type="ECO:0000313" key="10">
    <source>
        <dbReference type="Proteomes" id="UP000250369"/>
    </source>
</evidence>
<dbReference type="InterPro" id="IPR035906">
    <property type="entry name" value="MetI-like_sf"/>
</dbReference>
<keyword evidence="10" id="KW-1185">Reference proteome</keyword>
<proteinExistence type="inferred from homology"/>
<dbReference type="GO" id="GO:0005886">
    <property type="term" value="C:plasma membrane"/>
    <property type="evidence" value="ECO:0007669"/>
    <property type="project" value="UniProtKB-SubCell"/>
</dbReference>
<dbReference type="OrthoDB" id="187395at2"/>
<keyword evidence="2 7" id="KW-0813">Transport</keyword>
<dbReference type="Proteomes" id="UP000250369">
    <property type="component" value="Unassembled WGS sequence"/>
</dbReference>
<keyword evidence="3" id="KW-1003">Cell membrane</keyword>
<evidence type="ECO:0000256" key="1">
    <source>
        <dbReference type="ARBA" id="ARBA00004651"/>
    </source>
</evidence>
<keyword evidence="4 7" id="KW-0812">Transmembrane</keyword>
<dbReference type="EMBL" id="QMFB01000001">
    <property type="protein sequence ID" value="RAV22912.1"/>
    <property type="molecule type" value="Genomic_DNA"/>
</dbReference>
<dbReference type="PANTHER" id="PTHR43744:SF12">
    <property type="entry name" value="ABC TRANSPORTER PERMEASE PROTEIN MG189-RELATED"/>
    <property type="match status" value="1"/>
</dbReference>
<comment type="caution">
    <text evidence="9">The sequence shown here is derived from an EMBL/GenBank/DDBJ whole genome shotgun (WGS) entry which is preliminary data.</text>
</comment>
<feature type="transmembrane region" description="Helical" evidence="7">
    <location>
        <begin position="239"/>
        <end position="259"/>
    </location>
</feature>
<feature type="transmembrane region" description="Helical" evidence="7">
    <location>
        <begin position="12"/>
        <end position="33"/>
    </location>
</feature>
<protein>
    <submittedName>
        <fullName evidence="9">Carbohydrate ABC transporter permease</fullName>
    </submittedName>
</protein>
<feature type="transmembrane region" description="Helical" evidence="7">
    <location>
        <begin position="105"/>
        <end position="129"/>
    </location>
</feature>
<sequence length="275" mass="30889">MAVWLRRGMVSLVTWAGAILMLVPLVWMVSASFKPSADVFEFPIKWIPRNPTIDGYKVLFESRFNFLLFYWNTFVTAFMTILGVVVVGSMTAYAYAKIRFAGKNVIFLLLIATLAIPFQVVMIPQFIIFRNIGLLDTLTSQWIGAFLNPVMAIFLLRQYFMTLPDELVDSAKIDGCGHLQILWRIVMPISKPVLVTVILLYFVSAWNNYETALLYLRSVDKYVVSIAVRVFSGELSVNYSAVMAASVISIVPLIILLLFGQRYIISGITSGAVKG</sequence>
<feature type="transmembrane region" description="Helical" evidence="7">
    <location>
        <begin position="141"/>
        <end position="160"/>
    </location>
</feature>
<feature type="transmembrane region" description="Helical" evidence="7">
    <location>
        <begin position="69"/>
        <end position="93"/>
    </location>
</feature>
<dbReference type="PANTHER" id="PTHR43744">
    <property type="entry name" value="ABC TRANSPORTER PERMEASE PROTEIN MG189-RELATED-RELATED"/>
    <property type="match status" value="1"/>
</dbReference>
<evidence type="ECO:0000256" key="6">
    <source>
        <dbReference type="ARBA" id="ARBA00023136"/>
    </source>
</evidence>
<dbReference type="SUPFAM" id="SSF161098">
    <property type="entry name" value="MetI-like"/>
    <property type="match status" value="1"/>
</dbReference>
<feature type="domain" description="ABC transmembrane type-1" evidence="8">
    <location>
        <begin position="70"/>
        <end position="260"/>
    </location>
</feature>
<dbReference type="AlphaFoldDB" id="A0A329MTI3"/>
<accession>A0A329MTI3</accession>
<feature type="transmembrane region" description="Helical" evidence="7">
    <location>
        <begin position="181"/>
        <end position="203"/>
    </location>
</feature>
<evidence type="ECO:0000256" key="4">
    <source>
        <dbReference type="ARBA" id="ARBA00022692"/>
    </source>
</evidence>
<keyword evidence="6 7" id="KW-0472">Membrane</keyword>
<comment type="subcellular location">
    <subcellularLocation>
        <location evidence="1 7">Cell membrane</location>
        <topology evidence="1 7">Multi-pass membrane protein</topology>
    </subcellularLocation>
</comment>
<evidence type="ECO:0000256" key="3">
    <source>
        <dbReference type="ARBA" id="ARBA00022475"/>
    </source>
</evidence>
<evidence type="ECO:0000256" key="7">
    <source>
        <dbReference type="RuleBase" id="RU363032"/>
    </source>
</evidence>
<gene>
    <name evidence="9" type="ORF">DQG23_01520</name>
</gene>
<evidence type="ECO:0000313" key="9">
    <source>
        <dbReference type="EMBL" id="RAV22912.1"/>
    </source>
</evidence>